<dbReference type="AlphaFoldDB" id="K1W6M5"/>
<name>K1W6M5_TRIAC</name>
<dbReference type="InParanoid" id="K1W6M5"/>
<dbReference type="HOGENOM" id="CLU_369261_0_0_1"/>
<dbReference type="GO" id="GO:0008270">
    <property type="term" value="F:zinc ion binding"/>
    <property type="evidence" value="ECO:0007669"/>
    <property type="project" value="InterPro"/>
</dbReference>
<dbReference type="InterPro" id="IPR036864">
    <property type="entry name" value="Zn2-C6_fun-type_DNA-bd_sf"/>
</dbReference>
<dbReference type="eggNOG" id="ENOG502S1F2">
    <property type="taxonomic scope" value="Eukaryota"/>
</dbReference>
<feature type="compositionally biased region" description="Polar residues" evidence="7">
    <location>
        <begin position="181"/>
        <end position="197"/>
    </location>
</feature>
<evidence type="ECO:0000256" key="1">
    <source>
        <dbReference type="ARBA" id="ARBA00004123"/>
    </source>
</evidence>
<feature type="compositionally biased region" description="Basic and acidic residues" evidence="7">
    <location>
        <begin position="159"/>
        <end position="177"/>
    </location>
</feature>
<keyword evidence="4" id="KW-0238">DNA-binding</keyword>
<protein>
    <recommendedName>
        <fullName evidence="8">Zn(2)-C6 fungal-type domain-containing protein</fullName>
    </recommendedName>
</protein>
<dbReference type="InterPro" id="IPR001138">
    <property type="entry name" value="Zn2Cys6_DnaBD"/>
</dbReference>
<dbReference type="OMA" id="RERNTNE"/>
<feature type="region of interest" description="Disordered" evidence="7">
    <location>
        <begin position="125"/>
        <end position="245"/>
    </location>
</feature>
<dbReference type="CDD" id="cd12148">
    <property type="entry name" value="fungal_TF_MHR"/>
    <property type="match status" value="1"/>
</dbReference>
<organism evidence="9 10">
    <name type="scientific">Trichosporon asahii var. asahii (strain CBS 8904)</name>
    <name type="common">Yeast</name>
    <dbReference type="NCBI Taxonomy" id="1220162"/>
    <lineage>
        <taxon>Eukaryota</taxon>
        <taxon>Fungi</taxon>
        <taxon>Dikarya</taxon>
        <taxon>Basidiomycota</taxon>
        <taxon>Agaricomycotina</taxon>
        <taxon>Tremellomycetes</taxon>
        <taxon>Trichosporonales</taxon>
        <taxon>Trichosporonaceae</taxon>
        <taxon>Trichosporon</taxon>
    </lineage>
</organism>
<evidence type="ECO:0000256" key="4">
    <source>
        <dbReference type="ARBA" id="ARBA00023125"/>
    </source>
</evidence>
<dbReference type="STRING" id="1220162.K1W6M5"/>
<keyword evidence="3" id="KW-0805">Transcription regulation</keyword>
<dbReference type="InterPro" id="IPR051089">
    <property type="entry name" value="prtT"/>
</dbReference>
<comment type="subcellular location">
    <subcellularLocation>
        <location evidence="1">Nucleus</location>
    </subcellularLocation>
</comment>
<keyword evidence="6" id="KW-0539">Nucleus</keyword>
<dbReference type="PROSITE" id="PS50048">
    <property type="entry name" value="ZN2_CY6_FUNGAL_2"/>
    <property type="match status" value="1"/>
</dbReference>
<evidence type="ECO:0000256" key="5">
    <source>
        <dbReference type="ARBA" id="ARBA00023163"/>
    </source>
</evidence>
<dbReference type="Pfam" id="PF04082">
    <property type="entry name" value="Fungal_trans"/>
    <property type="match status" value="1"/>
</dbReference>
<reference evidence="9 10" key="1">
    <citation type="journal article" date="2012" name="Eukaryot. Cell">
        <title>Genome sequence of the Trichosporon asahii environmental strain CBS 8904.</title>
        <authorList>
            <person name="Yang R.Y."/>
            <person name="Li H.T."/>
            <person name="Zhu H."/>
            <person name="Zhou G.P."/>
            <person name="Wang M."/>
            <person name="Wang L."/>
        </authorList>
    </citation>
    <scope>NUCLEOTIDE SEQUENCE [LARGE SCALE GENOMIC DNA]</scope>
    <source>
        <strain evidence="9 10">CBS 8904</strain>
    </source>
</reference>
<gene>
    <name evidence="9" type="ORF">A1Q2_08250</name>
</gene>
<keyword evidence="10" id="KW-1185">Reference proteome</keyword>
<comment type="caution">
    <text evidence="9">The sequence shown here is derived from an EMBL/GenBank/DDBJ whole genome shotgun (WGS) entry which is preliminary data.</text>
</comment>
<sequence length="790" mass="87892">MAPVKPSYSQPLGCKSPSLAFLPRADSPSNIPSQPLLTNHRLVAHPCSTLVAVASPRARCLDMFNPGAEPGPSKRRAPKTASGENKVSCTACRTVKCKCVEAADPSQDKCQRCERLNIACVYQAHQRGRRRKDGSRPHRRDEVSSPTSDATSPAILKRKYSDHGMGREGSQGHDVNRRRLSVTTGPSPATATPNGSAGMTPLRPSYQEPFPPDSREPHREVVDSKEHLRPSPDPDDHDHDHDYHRDIDHAPVNTVYHDVANRSIFSIAGVMDRKGGDDSPEYSTVQASNTKDDPVALGILTMAEVESLFGHYFDQLQTCVCLLDPAIHTARYTYRASLQLFLAVLTVASKFFRPELYDQLNVIANRLIDRAMSDCVCSIEIVQAICILHYWKKPQDGRGWLRLGHAIRLGYQLDLHLPRKDKLPADERKARLVIDRERTWISLFCFDSTQTELVDRPSMMMRAPDVGAWIREIPYPLPSDGQLDFAVKTSCLRLEVRQLQNCKGNYEILRSGLRRISEDLHRSHQILLSDEYPVKLTSTSVSINKFSTVAGQLLVECTSLSFAPKKHRISLMHACVSTSLDLLDIVVEGFVRKGIMPMIEDAHSVAVASTAVRLIRFLPYLDGSARAAVLRKMTKVVIVCREAARGDQESHPAYLARFIHALLDKAHQSRPPSRAPSPAAARQLHMTGMTPMDAPMPTPQQQKTTPDQWWDEIGQFAYNQEQPQLFKEHQDFWDGFPLLAGAMNTLTPAGQQNGVPPGTSPGGTIDPLAAPFAWDLDFLGIAQPHWATNQ</sequence>
<dbReference type="GO" id="GO:0006351">
    <property type="term" value="P:DNA-templated transcription"/>
    <property type="evidence" value="ECO:0007669"/>
    <property type="project" value="InterPro"/>
</dbReference>
<dbReference type="InterPro" id="IPR007219">
    <property type="entry name" value="XnlR_reg_dom"/>
</dbReference>
<dbReference type="SMART" id="SM00906">
    <property type="entry name" value="Fungal_trans"/>
    <property type="match status" value="1"/>
</dbReference>
<dbReference type="GO" id="GO:0000976">
    <property type="term" value="F:transcription cis-regulatory region binding"/>
    <property type="evidence" value="ECO:0007669"/>
    <property type="project" value="TreeGrafter"/>
</dbReference>
<accession>K1W6M5</accession>
<dbReference type="Proteomes" id="UP000006757">
    <property type="component" value="Unassembled WGS sequence"/>
</dbReference>
<dbReference type="CDD" id="cd00067">
    <property type="entry name" value="GAL4"/>
    <property type="match status" value="1"/>
</dbReference>
<dbReference type="PROSITE" id="PS00463">
    <property type="entry name" value="ZN2_CY6_FUNGAL_1"/>
    <property type="match status" value="1"/>
</dbReference>
<dbReference type="GO" id="GO:0005634">
    <property type="term" value="C:nucleus"/>
    <property type="evidence" value="ECO:0007669"/>
    <property type="project" value="UniProtKB-SubCell"/>
</dbReference>
<dbReference type="EMBL" id="AMBO01000411">
    <property type="protein sequence ID" value="EKC97443.1"/>
    <property type="molecule type" value="Genomic_DNA"/>
</dbReference>
<feature type="compositionally biased region" description="Basic and acidic residues" evidence="7">
    <location>
        <begin position="213"/>
        <end position="245"/>
    </location>
</feature>
<feature type="compositionally biased region" description="Basic and acidic residues" evidence="7">
    <location>
        <begin position="134"/>
        <end position="143"/>
    </location>
</feature>
<feature type="domain" description="Zn(2)-C6 fungal-type" evidence="8">
    <location>
        <begin position="88"/>
        <end position="122"/>
    </location>
</feature>
<evidence type="ECO:0000256" key="3">
    <source>
        <dbReference type="ARBA" id="ARBA00023015"/>
    </source>
</evidence>
<dbReference type="OrthoDB" id="2528779at2759"/>
<dbReference type="PANTHER" id="PTHR31845:SF19">
    <property type="entry name" value="TRANSCRIPTION FACTOR DOMAIN-CONTAINING PROTEIN"/>
    <property type="match status" value="1"/>
</dbReference>
<keyword evidence="5" id="KW-0804">Transcription</keyword>
<dbReference type="GO" id="GO:0000981">
    <property type="term" value="F:DNA-binding transcription factor activity, RNA polymerase II-specific"/>
    <property type="evidence" value="ECO:0007669"/>
    <property type="project" value="InterPro"/>
</dbReference>
<keyword evidence="2" id="KW-0479">Metal-binding</keyword>
<dbReference type="PANTHER" id="PTHR31845">
    <property type="entry name" value="FINGER DOMAIN PROTEIN, PUTATIVE-RELATED"/>
    <property type="match status" value="1"/>
</dbReference>
<evidence type="ECO:0000259" key="8">
    <source>
        <dbReference type="PROSITE" id="PS50048"/>
    </source>
</evidence>
<dbReference type="Gene3D" id="4.10.240.10">
    <property type="entry name" value="Zn(2)-C6 fungal-type DNA-binding domain"/>
    <property type="match status" value="1"/>
</dbReference>
<proteinExistence type="predicted"/>
<dbReference type="SMART" id="SM00066">
    <property type="entry name" value="GAL4"/>
    <property type="match status" value="1"/>
</dbReference>
<evidence type="ECO:0000256" key="6">
    <source>
        <dbReference type="ARBA" id="ARBA00023242"/>
    </source>
</evidence>
<evidence type="ECO:0000256" key="7">
    <source>
        <dbReference type="SAM" id="MobiDB-lite"/>
    </source>
</evidence>
<evidence type="ECO:0000313" key="10">
    <source>
        <dbReference type="Proteomes" id="UP000006757"/>
    </source>
</evidence>
<dbReference type="SUPFAM" id="SSF57701">
    <property type="entry name" value="Zn2/Cys6 DNA-binding domain"/>
    <property type="match status" value="1"/>
</dbReference>
<evidence type="ECO:0000256" key="2">
    <source>
        <dbReference type="ARBA" id="ARBA00022723"/>
    </source>
</evidence>
<evidence type="ECO:0000313" key="9">
    <source>
        <dbReference type="EMBL" id="EKC97443.1"/>
    </source>
</evidence>